<protein>
    <recommendedName>
        <fullName evidence="10">LPXTG-domain-containing protein cell wall anchor domain</fullName>
    </recommendedName>
</protein>
<feature type="domain" description="CNA-B" evidence="6">
    <location>
        <begin position="777"/>
        <end position="873"/>
    </location>
</feature>
<dbReference type="Pfam" id="PF05738">
    <property type="entry name" value="Cna_B"/>
    <property type="match status" value="8"/>
</dbReference>
<feature type="domain" description="CNA-B" evidence="6">
    <location>
        <begin position="879"/>
        <end position="982"/>
    </location>
</feature>
<reference evidence="8 9" key="1">
    <citation type="submission" date="2014-12" db="EMBL/GenBank/DDBJ databases">
        <title>Draft genome sequences of 29 type strains of Enterococci.</title>
        <authorList>
            <person name="Zhong Z."/>
            <person name="Sun Z."/>
            <person name="Liu W."/>
            <person name="Zhang W."/>
            <person name="Zhang H."/>
        </authorList>
    </citation>
    <scope>NUCLEOTIDE SEQUENCE [LARGE SCALE GENOMIC DNA]</scope>
    <source>
        <strain evidence="8 9">DSM 17122</strain>
    </source>
</reference>
<evidence type="ECO:0000256" key="2">
    <source>
        <dbReference type="ARBA" id="ARBA00022525"/>
    </source>
</evidence>
<feature type="domain" description="SpaA-like prealbumin fold" evidence="7">
    <location>
        <begin position="253"/>
        <end position="338"/>
    </location>
</feature>
<evidence type="ECO:0000256" key="3">
    <source>
        <dbReference type="ARBA" id="ARBA00022729"/>
    </source>
</evidence>
<name>A0A1L8TN71_9ENTE</name>
<feature type="domain" description="CNA-B" evidence="6">
    <location>
        <begin position="454"/>
        <end position="544"/>
    </location>
</feature>
<dbReference type="SUPFAM" id="SSF117074">
    <property type="entry name" value="Hypothetical protein PA1324"/>
    <property type="match status" value="1"/>
</dbReference>
<feature type="domain" description="SpaA-like prealbumin fold" evidence="7">
    <location>
        <begin position="154"/>
        <end position="248"/>
    </location>
</feature>
<dbReference type="PANTHER" id="PTHR36108:SF13">
    <property type="entry name" value="COLOSSIN-B-RELATED"/>
    <property type="match status" value="1"/>
</dbReference>
<dbReference type="SUPFAM" id="SSF49478">
    <property type="entry name" value="Cna protein B-type domain"/>
    <property type="match status" value="9"/>
</dbReference>
<organism evidence="8 9">
    <name type="scientific">Enterococcus hermanniensis</name>
    <dbReference type="NCBI Taxonomy" id="249189"/>
    <lineage>
        <taxon>Bacteria</taxon>
        <taxon>Bacillati</taxon>
        <taxon>Bacillota</taxon>
        <taxon>Bacilli</taxon>
        <taxon>Lactobacillales</taxon>
        <taxon>Enterococcaceae</taxon>
        <taxon>Enterococcus</taxon>
    </lineage>
</organism>
<evidence type="ECO:0000256" key="4">
    <source>
        <dbReference type="SAM" id="MobiDB-lite"/>
    </source>
</evidence>
<feature type="domain" description="SpaA-like prealbumin fold" evidence="7">
    <location>
        <begin position="54"/>
        <end position="138"/>
    </location>
</feature>
<keyword evidence="5" id="KW-0472">Membrane</keyword>
<dbReference type="Gene3D" id="2.60.40.10">
    <property type="entry name" value="Immunoglobulins"/>
    <property type="match status" value="3"/>
</dbReference>
<evidence type="ECO:0000313" key="8">
    <source>
        <dbReference type="EMBL" id="OJG45761.1"/>
    </source>
</evidence>
<evidence type="ECO:0000256" key="5">
    <source>
        <dbReference type="SAM" id="Phobius"/>
    </source>
</evidence>
<keyword evidence="9" id="KW-1185">Reference proteome</keyword>
<dbReference type="Gene3D" id="2.60.40.1140">
    <property type="entry name" value="Collagen-binding surface protein Cna, B-type domain"/>
    <property type="match status" value="8"/>
</dbReference>
<dbReference type="InterPro" id="IPR041033">
    <property type="entry name" value="SpaA_PFL_dom_1"/>
</dbReference>
<dbReference type="InterPro" id="IPR013783">
    <property type="entry name" value="Ig-like_fold"/>
</dbReference>
<proteinExistence type="inferred from homology"/>
<dbReference type="STRING" id="249189.RV04_GL002050"/>
<feature type="domain" description="CNA-B" evidence="6">
    <location>
        <begin position="1085"/>
        <end position="1167"/>
    </location>
</feature>
<dbReference type="CDD" id="cd00222">
    <property type="entry name" value="CollagenBindB"/>
    <property type="match status" value="8"/>
</dbReference>
<keyword evidence="3" id="KW-0732">Signal</keyword>
<keyword evidence="5" id="KW-1133">Transmembrane helix</keyword>
<feature type="domain" description="CNA-B" evidence="6">
    <location>
        <begin position="364"/>
        <end position="448"/>
    </location>
</feature>
<feature type="compositionally biased region" description="Polar residues" evidence="4">
    <location>
        <begin position="1183"/>
        <end position="1197"/>
    </location>
</feature>
<evidence type="ECO:0000259" key="6">
    <source>
        <dbReference type="Pfam" id="PF05738"/>
    </source>
</evidence>
<dbReference type="PANTHER" id="PTHR36108">
    <property type="entry name" value="COLOSSIN-B-RELATED"/>
    <property type="match status" value="1"/>
</dbReference>
<feature type="domain" description="CNA-B" evidence="6">
    <location>
        <begin position="550"/>
        <end position="637"/>
    </location>
</feature>
<evidence type="ECO:0008006" key="10">
    <source>
        <dbReference type="Google" id="ProtNLM"/>
    </source>
</evidence>
<dbReference type="InterPro" id="IPR008454">
    <property type="entry name" value="Collagen-bd_Cna-like_B-typ_dom"/>
</dbReference>
<dbReference type="Proteomes" id="UP000182077">
    <property type="component" value="Unassembled WGS sequence"/>
</dbReference>
<accession>A0A1L8TN71</accession>
<keyword evidence="5" id="KW-0812">Transmembrane</keyword>
<feature type="domain" description="CNA-B" evidence="6">
    <location>
        <begin position="666"/>
        <end position="760"/>
    </location>
</feature>
<dbReference type="AlphaFoldDB" id="A0A1L8TN71"/>
<sequence length="1231" mass="137733">MSLLFIGNPNTELLVSNTATITGDNVKEDTGKTNTEIKVQVPAAGGTAQGEVRSLKVKKENSAGDHAPIKGAQFSLYRGEVSTDTAIRENVSTDADGEILFSNLTYGDYYLVETKAADGYYISEELKKGKLVTIDENTAKDVPKEETLENTKVGAITLTKVDSSDSSIKLANASFKLYQDGKQVTQNALGESIDTFTTDEKGTLTIPSLIPGDYVLKEIDAPTGYHVSTGDTSVAVKAGETATTTVKNAINKGKIALQKESADNKMLEGADFALIDTTATTEKIVETKTTDKHGLVDFELQANHTYKIKETKNPTGYEGSYELTGIKVAADGKVAYTDQSKKEQTFASTDTPIVVTNKRIVTTIKGTKNWQDFDNKFGSRPNSVNVQLMQDGKVYATKNVTKDDNWSYEFTDLPVIAEGGHQYNYTVEETNVADNYQAESTGNNITNKLKTTSVSGAKTWDDNDNQYNLRPSNIKVQLLQDKTPMIGAEYTKEVKVDQNGKWNYTFTGLPKVDSEGHEYKYSVQEIEENKIYTSTVTGMDLANKLATTKVSVDKTWNDQDNTYKTRPKNLTATLMVKQADGWKTFKEVFGSDKSIELNSSNNWKGDFDYLPVYDQARNQIQYGVKEELSTNTYTPNGANDGERQMTAAAVAGISHLTNNLNTVALTVNKTWKDFDNKFATRPNEITFQLYAWTKEEDDAEKFGTVDKSTGEYTIKGNEQHQFSPLTISGLPKYDQNGNEMHYKVKETNIQKNYQATPNYSAKDTSLSIENILETTDVTINKQWDDQGNQAFERPEATLQLFRQVAGAEVEAMPGVDYTKTINAGSKADNWSYTFKNLPKKDSAGNVYSYSVKEISKDSNYQASQIDPLTVKNTLITKQVRVVKHWEDFDNKYNSRPDEIEFNLMYKQAGQERAFMDINQKAVTKAIKVEAGNDWSYTFDKLPAKDAQGNDYTYDVQEVLKNAGKIIAPNYTSENVGTTMSNTLRAVTVDGEKHWDDQENKFNSRPTSIKVQLLQDGQAMTGEEFTQEVKVNENGTWEYAFNDLPELDANGKKYVYTVKELDVPKNYQATETGMNVTNKLIMTSFAGEKVWKDQGDKDKLRPEKVTIALLQNGKQIAQTETSAKEKWHYQFEKLAKYDRNGDRYDYTVKEINVPNGYQSTVVGHTIINRHTPTPPTSNRPNNHLPTTKSETGKTSAQMYPQTNDKNQAIWMVLGVVIIFVAAMIWYRKRNNN</sequence>
<feature type="transmembrane region" description="Helical" evidence="5">
    <location>
        <begin position="1207"/>
        <end position="1225"/>
    </location>
</feature>
<evidence type="ECO:0000313" key="9">
    <source>
        <dbReference type="Proteomes" id="UP000182077"/>
    </source>
</evidence>
<dbReference type="NCBIfam" id="TIGR01167">
    <property type="entry name" value="LPXTG_anchor"/>
    <property type="match status" value="1"/>
</dbReference>
<comment type="similarity">
    <text evidence="1">Belongs to the serine-aspartate repeat-containing protein (SDr) family.</text>
</comment>
<feature type="region of interest" description="Disordered" evidence="4">
    <location>
        <begin position="1168"/>
        <end position="1197"/>
    </location>
</feature>
<gene>
    <name evidence="8" type="ORF">RV04_GL002050</name>
</gene>
<feature type="domain" description="CNA-B" evidence="6">
    <location>
        <begin position="988"/>
        <end position="1078"/>
    </location>
</feature>
<evidence type="ECO:0000259" key="7">
    <source>
        <dbReference type="Pfam" id="PF17802"/>
    </source>
</evidence>
<keyword evidence="2" id="KW-0964">Secreted</keyword>
<dbReference type="Pfam" id="PF17802">
    <property type="entry name" value="SpaA"/>
    <property type="match status" value="3"/>
</dbReference>
<dbReference type="EMBL" id="JXKQ01000005">
    <property type="protein sequence ID" value="OJG45761.1"/>
    <property type="molecule type" value="Genomic_DNA"/>
</dbReference>
<comment type="caution">
    <text evidence="8">The sequence shown here is derived from an EMBL/GenBank/DDBJ whole genome shotgun (WGS) entry which is preliminary data.</text>
</comment>
<evidence type="ECO:0000256" key="1">
    <source>
        <dbReference type="ARBA" id="ARBA00007257"/>
    </source>
</evidence>